<evidence type="ECO:0000313" key="2">
    <source>
        <dbReference type="EMBL" id="QDU90506.1"/>
    </source>
</evidence>
<dbReference type="EMBL" id="CP036291">
    <property type="protein sequence ID" value="QDU90506.1"/>
    <property type="molecule type" value="Genomic_DNA"/>
</dbReference>
<organism evidence="2 3">
    <name type="scientific">Pirellulimonas nuda</name>
    <dbReference type="NCBI Taxonomy" id="2528009"/>
    <lineage>
        <taxon>Bacteria</taxon>
        <taxon>Pseudomonadati</taxon>
        <taxon>Planctomycetota</taxon>
        <taxon>Planctomycetia</taxon>
        <taxon>Pirellulales</taxon>
        <taxon>Lacipirellulaceae</taxon>
        <taxon>Pirellulimonas</taxon>
    </lineage>
</organism>
<sequence length="72" mass="7748">MTRIAAGVRPDLPTRRTADKWRGVIYYGEVFGFLAAWIVGVIVALANQPEKARDAGARDMASAASADSPSRQ</sequence>
<keyword evidence="1" id="KW-1133">Transmembrane helix</keyword>
<keyword evidence="3" id="KW-1185">Reference proteome</keyword>
<dbReference type="KEGG" id="pnd:Pla175_39120"/>
<accession>A0A518DGA8</accession>
<keyword evidence="1" id="KW-0812">Transmembrane</keyword>
<gene>
    <name evidence="2" type="ORF">Pla175_39120</name>
</gene>
<name>A0A518DGA8_9BACT</name>
<protein>
    <submittedName>
        <fullName evidence="2">Uncharacterized protein</fullName>
    </submittedName>
</protein>
<reference evidence="2 3" key="1">
    <citation type="submission" date="2019-02" db="EMBL/GenBank/DDBJ databases">
        <title>Deep-cultivation of Planctomycetes and their phenomic and genomic characterization uncovers novel biology.</title>
        <authorList>
            <person name="Wiegand S."/>
            <person name="Jogler M."/>
            <person name="Boedeker C."/>
            <person name="Pinto D."/>
            <person name="Vollmers J."/>
            <person name="Rivas-Marin E."/>
            <person name="Kohn T."/>
            <person name="Peeters S.H."/>
            <person name="Heuer A."/>
            <person name="Rast P."/>
            <person name="Oberbeckmann S."/>
            <person name="Bunk B."/>
            <person name="Jeske O."/>
            <person name="Meyerdierks A."/>
            <person name="Storesund J.E."/>
            <person name="Kallscheuer N."/>
            <person name="Luecker S."/>
            <person name="Lage O.M."/>
            <person name="Pohl T."/>
            <person name="Merkel B.J."/>
            <person name="Hornburger P."/>
            <person name="Mueller R.-W."/>
            <person name="Bruemmer F."/>
            <person name="Labrenz M."/>
            <person name="Spormann A.M."/>
            <person name="Op den Camp H."/>
            <person name="Overmann J."/>
            <person name="Amann R."/>
            <person name="Jetten M.S.M."/>
            <person name="Mascher T."/>
            <person name="Medema M.H."/>
            <person name="Devos D.P."/>
            <person name="Kaster A.-K."/>
            <person name="Ovreas L."/>
            <person name="Rohde M."/>
            <person name="Galperin M.Y."/>
            <person name="Jogler C."/>
        </authorList>
    </citation>
    <scope>NUCLEOTIDE SEQUENCE [LARGE SCALE GENOMIC DNA]</scope>
    <source>
        <strain evidence="2 3">Pla175</strain>
    </source>
</reference>
<proteinExistence type="predicted"/>
<keyword evidence="1" id="KW-0472">Membrane</keyword>
<evidence type="ECO:0000256" key="1">
    <source>
        <dbReference type="SAM" id="Phobius"/>
    </source>
</evidence>
<dbReference type="Proteomes" id="UP000317429">
    <property type="component" value="Chromosome"/>
</dbReference>
<evidence type="ECO:0000313" key="3">
    <source>
        <dbReference type="Proteomes" id="UP000317429"/>
    </source>
</evidence>
<feature type="transmembrane region" description="Helical" evidence="1">
    <location>
        <begin position="24"/>
        <end position="46"/>
    </location>
</feature>
<dbReference type="AlphaFoldDB" id="A0A518DGA8"/>